<dbReference type="Proteomes" id="UP000054359">
    <property type="component" value="Unassembled WGS sequence"/>
</dbReference>
<dbReference type="STRING" id="407821.A0A087UDR1"/>
<dbReference type="EMBL" id="KK119370">
    <property type="protein sequence ID" value="KFM75500.1"/>
    <property type="molecule type" value="Genomic_DNA"/>
</dbReference>
<organism evidence="1 2">
    <name type="scientific">Stegodyphus mimosarum</name>
    <name type="common">African social velvet spider</name>
    <dbReference type="NCBI Taxonomy" id="407821"/>
    <lineage>
        <taxon>Eukaryota</taxon>
        <taxon>Metazoa</taxon>
        <taxon>Ecdysozoa</taxon>
        <taxon>Arthropoda</taxon>
        <taxon>Chelicerata</taxon>
        <taxon>Arachnida</taxon>
        <taxon>Araneae</taxon>
        <taxon>Araneomorphae</taxon>
        <taxon>Entelegynae</taxon>
        <taxon>Eresoidea</taxon>
        <taxon>Eresidae</taxon>
        <taxon>Stegodyphus</taxon>
    </lineage>
</organism>
<protein>
    <submittedName>
        <fullName evidence="1">WSCD family member</fullName>
    </submittedName>
</protein>
<evidence type="ECO:0000313" key="1">
    <source>
        <dbReference type="EMBL" id="KFM75500.1"/>
    </source>
</evidence>
<keyword evidence="2" id="KW-1185">Reference proteome</keyword>
<gene>
    <name evidence="1" type="ORF">X975_13225</name>
</gene>
<name>A0A087UDR1_STEMI</name>
<sequence>MKYQKAVLLIRDPYGALVAEFNRRAGGHVGHASPE</sequence>
<evidence type="ECO:0000313" key="2">
    <source>
        <dbReference type="Proteomes" id="UP000054359"/>
    </source>
</evidence>
<feature type="non-terminal residue" evidence="1">
    <location>
        <position position="35"/>
    </location>
</feature>
<dbReference type="AlphaFoldDB" id="A0A087UDR1"/>
<accession>A0A087UDR1</accession>
<dbReference type="OrthoDB" id="5985073at2759"/>
<proteinExistence type="predicted"/>
<reference evidence="1 2" key="1">
    <citation type="submission" date="2013-11" db="EMBL/GenBank/DDBJ databases">
        <title>Genome sequencing of Stegodyphus mimosarum.</title>
        <authorList>
            <person name="Bechsgaard J."/>
        </authorList>
    </citation>
    <scope>NUCLEOTIDE SEQUENCE [LARGE SCALE GENOMIC DNA]</scope>
</reference>